<dbReference type="Pfam" id="PF00651">
    <property type="entry name" value="BTB"/>
    <property type="match status" value="1"/>
</dbReference>
<sequence length="231" mass="26248">MSQMGLHRSALDGMIEFQTLGVVKIRLSTSNRTEFLVHRSVICRSSEVLRKTFSTSHEHKAATTLTDIAPFDVKVYLNWLYTGVLHTKCEEANIGTAADNEYESLVDGYLLGIKLEDRKYCNTTISAMLDKAEQCSGKDIEVLPKTRCVNKADVTNGRFDDGWRLQDVLVEIFARSGNLATLWDALEDKALSHRFFQKLVSTLVEVCNFHEHEGDEKCSAQEPSRKRRREE</sequence>
<dbReference type="SUPFAM" id="SSF54695">
    <property type="entry name" value="POZ domain"/>
    <property type="match status" value="1"/>
</dbReference>
<organism evidence="2 3">
    <name type="scientific">Zasmidium cellare ATCC 36951</name>
    <dbReference type="NCBI Taxonomy" id="1080233"/>
    <lineage>
        <taxon>Eukaryota</taxon>
        <taxon>Fungi</taxon>
        <taxon>Dikarya</taxon>
        <taxon>Ascomycota</taxon>
        <taxon>Pezizomycotina</taxon>
        <taxon>Dothideomycetes</taxon>
        <taxon>Dothideomycetidae</taxon>
        <taxon>Mycosphaerellales</taxon>
        <taxon>Mycosphaerellaceae</taxon>
        <taxon>Zasmidium</taxon>
    </lineage>
</organism>
<evidence type="ECO:0000313" key="3">
    <source>
        <dbReference type="Proteomes" id="UP000799537"/>
    </source>
</evidence>
<evidence type="ECO:0000259" key="1">
    <source>
        <dbReference type="PROSITE" id="PS50097"/>
    </source>
</evidence>
<accession>A0A6A6CS90</accession>
<name>A0A6A6CS90_ZASCE</name>
<keyword evidence="3" id="KW-1185">Reference proteome</keyword>
<gene>
    <name evidence="2" type="ORF">M409DRAFT_19984</name>
</gene>
<dbReference type="OrthoDB" id="3650878at2759"/>
<feature type="domain" description="BTB" evidence="1">
    <location>
        <begin position="23"/>
        <end position="89"/>
    </location>
</feature>
<dbReference type="AlphaFoldDB" id="A0A6A6CS90"/>
<dbReference type="GeneID" id="54558451"/>
<dbReference type="EMBL" id="ML993587">
    <property type="protein sequence ID" value="KAF2169573.1"/>
    <property type="molecule type" value="Genomic_DNA"/>
</dbReference>
<dbReference type="PROSITE" id="PS50097">
    <property type="entry name" value="BTB"/>
    <property type="match status" value="1"/>
</dbReference>
<proteinExistence type="predicted"/>
<evidence type="ECO:0000313" key="2">
    <source>
        <dbReference type="EMBL" id="KAF2169573.1"/>
    </source>
</evidence>
<dbReference type="Proteomes" id="UP000799537">
    <property type="component" value="Unassembled WGS sequence"/>
</dbReference>
<dbReference type="InterPro" id="IPR000210">
    <property type="entry name" value="BTB/POZ_dom"/>
</dbReference>
<protein>
    <recommendedName>
        <fullName evidence="1">BTB domain-containing protein</fullName>
    </recommendedName>
</protein>
<dbReference type="InterPro" id="IPR011333">
    <property type="entry name" value="SKP1/BTB/POZ_sf"/>
</dbReference>
<reference evidence="2" key="1">
    <citation type="journal article" date="2020" name="Stud. Mycol.">
        <title>101 Dothideomycetes genomes: a test case for predicting lifestyles and emergence of pathogens.</title>
        <authorList>
            <person name="Haridas S."/>
            <person name="Albert R."/>
            <person name="Binder M."/>
            <person name="Bloem J."/>
            <person name="Labutti K."/>
            <person name="Salamov A."/>
            <person name="Andreopoulos B."/>
            <person name="Baker S."/>
            <person name="Barry K."/>
            <person name="Bills G."/>
            <person name="Bluhm B."/>
            <person name="Cannon C."/>
            <person name="Castanera R."/>
            <person name="Culley D."/>
            <person name="Daum C."/>
            <person name="Ezra D."/>
            <person name="Gonzalez J."/>
            <person name="Henrissat B."/>
            <person name="Kuo A."/>
            <person name="Liang C."/>
            <person name="Lipzen A."/>
            <person name="Lutzoni F."/>
            <person name="Magnuson J."/>
            <person name="Mondo S."/>
            <person name="Nolan M."/>
            <person name="Ohm R."/>
            <person name="Pangilinan J."/>
            <person name="Park H.-J."/>
            <person name="Ramirez L."/>
            <person name="Alfaro M."/>
            <person name="Sun H."/>
            <person name="Tritt A."/>
            <person name="Yoshinaga Y."/>
            <person name="Zwiers L.-H."/>
            <person name="Turgeon B."/>
            <person name="Goodwin S."/>
            <person name="Spatafora J."/>
            <person name="Crous P."/>
            <person name="Grigoriev I."/>
        </authorList>
    </citation>
    <scope>NUCLEOTIDE SEQUENCE</scope>
    <source>
        <strain evidence="2">ATCC 36951</strain>
    </source>
</reference>
<dbReference type="CDD" id="cd18186">
    <property type="entry name" value="BTB_POZ_ZBTB_KLHL-like"/>
    <property type="match status" value="1"/>
</dbReference>
<dbReference type="RefSeq" id="XP_033670462.1">
    <property type="nucleotide sequence ID" value="XM_033805179.1"/>
</dbReference>
<dbReference type="Gene3D" id="3.30.710.10">
    <property type="entry name" value="Potassium Channel Kv1.1, Chain A"/>
    <property type="match status" value="1"/>
</dbReference>